<dbReference type="Pfam" id="PF00271">
    <property type="entry name" value="Helicase_C"/>
    <property type="match status" value="1"/>
</dbReference>
<sequence length="672" mass="77017">NSSGKGYVDYVLWGTDGLPLAIVEAKKTRKDPKAGQQQAKLYADCLERQFGRRPVIFYTNGYDHWLWDDTMYPPRRVQGFYKRDELELLIQRRTTRKSLREAPINTDIVNRYYQIRAIRRVGEAFEHDKERKALLVMATGTGKTRTAIALVDLLMRCNWVKRVLFLADRLALVNQAVGAFKKHLPDAAPVNLVTEKNTEGRVYVCTYPTMMNLIEQKRGGQRRFGVGHFDLIIIDEAHRSVFHKYRAIFEYFDALLLGLTATPKDEVDRNTYRLFDLEEGVPTDAYSYEEAVKDKFLVRFKAVSVPLKFQREGIKYDELPPEEKEQWELLDWGEGEEPPESVSAQAINKWFFNADTVDKVLEYLMTRGIKVAGGDRLGKTIIFAKNHDHARFIEQRFNANYPHLKGEFARVIDFQTEYAQSLIDDFSNPNKPPHIAISVDMLDTGIDVPEVVNLVFFKLVRSKTKFWQMIGRGTRLCPDLFGPGRDKEYFYIFDFCQNLEFFSQNAEVTEGSVGEPLSKRLFTTRLELLRELDRRLQAGDQIGDQGGDQGGDLVGESVAVYGGTSTLAALRQANAELLRTEIASMNLDNFVVRPKRRLVERYSEAEAWESLTPSDYLDLAEVAGLPSGLEPEPEESKRFDLLMLGLQLDLLRGSPRFKRLQSKVRDLVGLLE</sequence>
<dbReference type="GO" id="GO:0009035">
    <property type="term" value="F:type I site-specific deoxyribonuclease activity"/>
    <property type="evidence" value="ECO:0007669"/>
    <property type="project" value="UniProtKB-EC"/>
</dbReference>
<reference evidence="3" key="1">
    <citation type="submission" date="2017-11" db="EMBL/GenBank/DDBJ databases">
        <title>Three new genomes from thermophilic consortium.</title>
        <authorList>
            <person name="Quaggio R."/>
            <person name="Amgarten D."/>
            <person name="Setubal J.C."/>
        </authorList>
    </citation>
    <scope>NUCLEOTIDE SEQUENCE</scope>
    <source>
        <strain evidence="3">ZCTH01-B2</strain>
    </source>
</reference>
<comment type="caution">
    <text evidence="3">The sequence shown here is derived from an EMBL/GenBank/DDBJ whole genome shotgun (WGS) entry which is preliminary data.</text>
</comment>
<dbReference type="Gene3D" id="3.40.50.300">
    <property type="entry name" value="P-loop containing nucleotide triphosphate hydrolases"/>
    <property type="match status" value="2"/>
</dbReference>
<evidence type="ECO:0000313" key="4">
    <source>
        <dbReference type="Proteomes" id="UP000732377"/>
    </source>
</evidence>
<dbReference type="Pfam" id="PF04851">
    <property type="entry name" value="ResIII"/>
    <property type="match status" value="1"/>
</dbReference>
<feature type="domain" description="Helicase ATP-binding" evidence="1">
    <location>
        <begin position="124"/>
        <end position="281"/>
    </location>
</feature>
<organism evidence="3 4">
    <name type="scientific">Symbiobacterium thermophilum</name>
    <dbReference type="NCBI Taxonomy" id="2734"/>
    <lineage>
        <taxon>Bacteria</taxon>
        <taxon>Bacillati</taxon>
        <taxon>Bacillota</taxon>
        <taxon>Clostridia</taxon>
        <taxon>Eubacteriales</taxon>
        <taxon>Symbiobacteriaceae</taxon>
        <taxon>Symbiobacterium</taxon>
    </lineage>
</organism>
<keyword evidence="3" id="KW-0540">Nuclease</keyword>
<dbReference type="PROSITE" id="PS51192">
    <property type="entry name" value="HELICASE_ATP_BIND_1"/>
    <property type="match status" value="1"/>
</dbReference>
<dbReference type="EMBL" id="PIUK01000399">
    <property type="protein sequence ID" value="MBY6278234.1"/>
    <property type="molecule type" value="Genomic_DNA"/>
</dbReference>
<dbReference type="SMART" id="SM00487">
    <property type="entry name" value="DEXDc"/>
    <property type="match status" value="1"/>
</dbReference>
<feature type="non-terminal residue" evidence="3">
    <location>
        <position position="672"/>
    </location>
</feature>
<dbReference type="GO" id="GO:0009307">
    <property type="term" value="P:DNA restriction-modification system"/>
    <property type="evidence" value="ECO:0007669"/>
    <property type="project" value="UniProtKB-KW"/>
</dbReference>
<feature type="non-terminal residue" evidence="3">
    <location>
        <position position="1"/>
    </location>
</feature>
<keyword evidence="3" id="KW-0255">Endonuclease</keyword>
<dbReference type="CDD" id="cd18032">
    <property type="entry name" value="DEXHc_RE_I_III_res"/>
    <property type="match status" value="1"/>
</dbReference>
<protein>
    <submittedName>
        <fullName evidence="3">Restriction endonuclease subunit R</fullName>
    </submittedName>
</protein>
<evidence type="ECO:0000313" key="3">
    <source>
        <dbReference type="EMBL" id="MBY6278234.1"/>
    </source>
</evidence>
<dbReference type="InterPro" id="IPR006935">
    <property type="entry name" value="Helicase/UvrB_N"/>
</dbReference>
<evidence type="ECO:0000259" key="1">
    <source>
        <dbReference type="PROSITE" id="PS51192"/>
    </source>
</evidence>
<dbReference type="PROSITE" id="PS51194">
    <property type="entry name" value="HELICASE_CTER"/>
    <property type="match status" value="1"/>
</dbReference>
<keyword evidence="3" id="KW-0378">Hydrolase</keyword>
<dbReference type="AlphaFoldDB" id="A0A953ICH1"/>
<dbReference type="GO" id="GO:0005829">
    <property type="term" value="C:cytosol"/>
    <property type="evidence" value="ECO:0007669"/>
    <property type="project" value="TreeGrafter"/>
</dbReference>
<dbReference type="Gene3D" id="3.90.1570.30">
    <property type="match status" value="1"/>
</dbReference>
<dbReference type="CDD" id="cd18799">
    <property type="entry name" value="SF2_C_EcoAI-like"/>
    <property type="match status" value="1"/>
</dbReference>
<dbReference type="PANTHER" id="PTHR47396:SF1">
    <property type="entry name" value="ATP-DEPENDENT HELICASE IRC3-RELATED"/>
    <property type="match status" value="1"/>
</dbReference>
<proteinExistence type="predicted"/>
<gene>
    <name evidence="3" type="ORF">CWE10_19095</name>
</gene>
<dbReference type="InterPro" id="IPR027417">
    <property type="entry name" value="P-loop_NTPase"/>
</dbReference>
<dbReference type="InterPro" id="IPR007409">
    <property type="entry name" value="Restrct_endonuc_type1_HsdR_N"/>
</dbReference>
<name>A0A953ICH1_SYMTR</name>
<dbReference type="InterPro" id="IPR050742">
    <property type="entry name" value="Helicase_Restrict-Modif_Enz"/>
</dbReference>
<dbReference type="InterPro" id="IPR001650">
    <property type="entry name" value="Helicase_C-like"/>
</dbReference>
<dbReference type="GO" id="GO:0005524">
    <property type="term" value="F:ATP binding"/>
    <property type="evidence" value="ECO:0007669"/>
    <property type="project" value="UniProtKB-KW"/>
</dbReference>
<evidence type="ECO:0000259" key="2">
    <source>
        <dbReference type="PROSITE" id="PS51194"/>
    </source>
</evidence>
<dbReference type="Pfam" id="PF04313">
    <property type="entry name" value="HSDR_N"/>
    <property type="match status" value="1"/>
</dbReference>
<feature type="domain" description="Helicase C-terminal" evidence="2">
    <location>
        <begin position="356"/>
        <end position="517"/>
    </location>
</feature>
<accession>A0A953ICH1</accession>
<dbReference type="SUPFAM" id="SSF52540">
    <property type="entry name" value="P-loop containing nucleoside triphosphate hydrolases"/>
    <property type="match status" value="2"/>
</dbReference>
<dbReference type="InterPro" id="IPR014001">
    <property type="entry name" value="Helicase_ATP-bd"/>
</dbReference>
<dbReference type="PANTHER" id="PTHR47396">
    <property type="entry name" value="TYPE I RESTRICTION ENZYME ECOKI R PROTEIN"/>
    <property type="match status" value="1"/>
</dbReference>
<dbReference type="Proteomes" id="UP000732377">
    <property type="component" value="Unassembled WGS sequence"/>
</dbReference>
<dbReference type="GO" id="GO:0003677">
    <property type="term" value="F:DNA binding"/>
    <property type="evidence" value="ECO:0007669"/>
    <property type="project" value="UniProtKB-KW"/>
</dbReference>